<accession>A0A2P2IYL4</accession>
<name>A0A2P2IYL4_RHIMU</name>
<reference evidence="1" key="1">
    <citation type="submission" date="2018-02" db="EMBL/GenBank/DDBJ databases">
        <title>Rhizophora mucronata_Transcriptome.</title>
        <authorList>
            <person name="Meera S.P."/>
            <person name="Sreeshan A."/>
            <person name="Augustine A."/>
        </authorList>
    </citation>
    <scope>NUCLEOTIDE SEQUENCE</scope>
    <source>
        <tissue evidence="1">Leaf</tissue>
    </source>
</reference>
<dbReference type="EMBL" id="GGEC01005814">
    <property type="protein sequence ID" value="MBW86297.1"/>
    <property type="molecule type" value="Transcribed_RNA"/>
</dbReference>
<protein>
    <submittedName>
        <fullName evidence="1">Uncharacterized protein</fullName>
    </submittedName>
</protein>
<evidence type="ECO:0000313" key="1">
    <source>
        <dbReference type="EMBL" id="MBW86297.1"/>
    </source>
</evidence>
<dbReference type="AlphaFoldDB" id="A0A2P2IYL4"/>
<proteinExistence type="predicted"/>
<sequence length="40" mass="4655">MPFISYTLYALSTTKRYTNYIAANKVNVNFHTNPILTIFL</sequence>
<organism evidence="1">
    <name type="scientific">Rhizophora mucronata</name>
    <name type="common">Asiatic mangrove</name>
    <dbReference type="NCBI Taxonomy" id="61149"/>
    <lineage>
        <taxon>Eukaryota</taxon>
        <taxon>Viridiplantae</taxon>
        <taxon>Streptophyta</taxon>
        <taxon>Embryophyta</taxon>
        <taxon>Tracheophyta</taxon>
        <taxon>Spermatophyta</taxon>
        <taxon>Magnoliopsida</taxon>
        <taxon>eudicotyledons</taxon>
        <taxon>Gunneridae</taxon>
        <taxon>Pentapetalae</taxon>
        <taxon>rosids</taxon>
        <taxon>fabids</taxon>
        <taxon>Malpighiales</taxon>
        <taxon>Rhizophoraceae</taxon>
        <taxon>Rhizophora</taxon>
    </lineage>
</organism>